<protein>
    <submittedName>
        <fullName evidence="2">Secretion system protein</fullName>
    </submittedName>
</protein>
<dbReference type="InterPro" id="IPR018392">
    <property type="entry name" value="LysM"/>
</dbReference>
<dbReference type="PROSITE" id="PS51782">
    <property type="entry name" value="LYSM"/>
    <property type="match status" value="1"/>
</dbReference>
<dbReference type="Gene3D" id="3.10.350.10">
    <property type="entry name" value="LysM domain"/>
    <property type="match status" value="1"/>
</dbReference>
<evidence type="ECO:0000313" key="2">
    <source>
        <dbReference type="EMBL" id="DAD75618.1"/>
    </source>
</evidence>
<accession>A0A8S5M069</accession>
<feature type="domain" description="LysM" evidence="1">
    <location>
        <begin position="148"/>
        <end position="201"/>
    </location>
</feature>
<evidence type="ECO:0000259" key="1">
    <source>
        <dbReference type="PROSITE" id="PS51782"/>
    </source>
</evidence>
<dbReference type="InterPro" id="IPR036779">
    <property type="entry name" value="LysM_dom_sf"/>
</dbReference>
<dbReference type="InterPro" id="IPR048494">
    <property type="entry name" value="Dit-like_N"/>
</dbReference>
<dbReference type="Pfam" id="PF21821">
    <property type="entry name" value="Dit_like"/>
    <property type="match status" value="1"/>
</dbReference>
<dbReference type="EMBL" id="BK014786">
    <property type="protein sequence ID" value="DAD75618.1"/>
    <property type="molecule type" value="Genomic_DNA"/>
</dbReference>
<organism evidence="2">
    <name type="scientific">Siphoviridae sp. ctr0N4</name>
    <dbReference type="NCBI Taxonomy" id="2826473"/>
    <lineage>
        <taxon>Viruses</taxon>
        <taxon>Duplodnaviria</taxon>
        <taxon>Heunggongvirae</taxon>
        <taxon>Uroviricota</taxon>
        <taxon>Caudoviricetes</taxon>
    </lineage>
</organism>
<dbReference type="CDD" id="cd00118">
    <property type="entry name" value="LysM"/>
    <property type="match status" value="1"/>
</dbReference>
<reference evidence="2" key="1">
    <citation type="journal article" date="2021" name="Proc. Natl. Acad. Sci. U.S.A.">
        <title>A Catalog of Tens of Thousands of Viruses from Human Metagenomes Reveals Hidden Associations with Chronic Diseases.</title>
        <authorList>
            <person name="Tisza M.J."/>
            <person name="Buck C.B."/>
        </authorList>
    </citation>
    <scope>NUCLEOTIDE SEQUENCE</scope>
    <source>
        <strain evidence="2">Ctr0N4</strain>
    </source>
</reference>
<sequence>MAYLIGSHKVYLFVETEETAQAASASSHAVEQGADITDHVKAEPEELTVSGEIVGRQYQSIISTIKSWERSGELLRYAGSQTLRSCIIQSFSPNFSAEVSGGCKFSLSLKRIRIAAPAYVAAADVPREARETVSLGMQSVEVNDSGARYHTVKPGDTIYSLVNGPYRSEGKSCEDIMAANPEAFSKRGDFRTLKVGARLKMGG</sequence>
<name>A0A8S5M069_9CAUD</name>
<proteinExistence type="predicted"/>